<feature type="compositionally biased region" description="Basic and acidic residues" evidence="1">
    <location>
        <begin position="124"/>
        <end position="134"/>
    </location>
</feature>
<evidence type="ECO:0000256" key="1">
    <source>
        <dbReference type="SAM" id="MobiDB-lite"/>
    </source>
</evidence>
<gene>
    <name evidence="3" type="ORF">Rhe02_37660</name>
</gene>
<feature type="region of interest" description="Disordered" evidence="1">
    <location>
        <begin position="124"/>
        <end position="154"/>
    </location>
</feature>
<keyword evidence="2" id="KW-0812">Transmembrane</keyword>
<evidence type="ECO:0000256" key="2">
    <source>
        <dbReference type="SAM" id="Phobius"/>
    </source>
</evidence>
<sequence>MAEEPEPAKGQPTDWELALAVGNLPLAQVRLVLRAIESDQERWHEYRLRELHLIRVRELEISEQARTRTDRLAMIGLAAGFVVAVTMLIVAVIALLNDQPTVAGLMAGPSAVALVATFVLRRSGDRRTGDEPDARPQPNASPIQRQPPLEATER</sequence>
<dbReference type="Proteomes" id="UP000612899">
    <property type="component" value="Unassembled WGS sequence"/>
</dbReference>
<dbReference type="AlphaFoldDB" id="A0A8J3Q7Y6"/>
<keyword evidence="2" id="KW-0472">Membrane</keyword>
<protein>
    <recommendedName>
        <fullName evidence="5">DUF2335 domain-containing protein</fullName>
    </recommendedName>
</protein>
<evidence type="ECO:0000313" key="4">
    <source>
        <dbReference type="Proteomes" id="UP000612899"/>
    </source>
</evidence>
<name>A0A8J3Q7Y6_9ACTN</name>
<accession>A0A8J3Q7Y6</accession>
<reference evidence="3" key="1">
    <citation type="submission" date="2021-01" db="EMBL/GenBank/DDBJ databases">
        <title>Whole genome shotgun sequence of Rhizocola hellebori NBRC 109834.</title>
        <authorList>
            <person name="Komaki H."/>
            <person name="Tamura T."/>
        </authorList>
    </citation>
    <scope>NUCLEOTIDE SEQUENCE</scope>
    <source>
        <strain evidence="3">NBRC 109834</strain>
    </source>
</reference>
<dbReference type="EMBL" id="BONY01000021">
    <property type="protein sequence ID" value="GIH05699.1"/>
    <property type="molecule type" value="Genomic_DNA"/>
</dbReference>
<comment type="caution">
    <text evidence="3">The sequence shown here is derived from an EMBL/GenBank/DDBJ whole genome shotgun (WGS) entry which is preliminary data.</text>
</comment>
<feature type="transmembrane region" description="Helical" evidence="2">
    <location>
        <begin position="72"/>
        <end position="96"/>
    </location>
</feature>
<evidence type="ECO:0000313" key="3">
    <source>
        <dbReference type="EMBL" id="GIH05699.1"/>
    </source>
</evidence>
<feature type="transmembrane region" description="Helical" evidence="2">
    <location>
        <begin position="102"/>
        <end position="120"/>
    </location>
</feature>
<keyword evidence="2" id="KW-1133">Transmembrane helix</keyword>
<keyword evidence="4" id="KW-1185">Reference proteome</keyword>
<organism evidence="3 4">
    <name type="scientific">Rhizocola hellebori</name>
    <dbReference type="NCBI Taxonomy" id="1392758"/>
    <lineage>
        <taxon>Bacteria</taxon>
        <taxon>Bacillati</taxon>
        <taxon>Actinomycetota</taxon>
        <taxon>Actinomycetes</taxon>
        <taxon>Micromonosporales</taxon>
        <taxon>Micromonosporaceae</taxon>
        <taxon>Rhizocola</taxon>
    </lineage>
</organism>
<proteinExistence type="predicted"/>
<evidence type="ECO:0008006" key="5">
    <source>
        <dbReference type="Google" id="ProtNLM"/>
    </source>
</evidence>